<gene>
    <name evidence="5" type="ORF">EII35_02815</name>
</gene>
<organism evidence="5 6">
    <name type="scientific">Arachnia propionica</name>
    <dbReference type="NCBI Taxonomy" id="1750"/>
    <lineage>
        <taxon>Bacteria</taxon>
        <taxon>Bacillati</taxon>
        <taxon>Actinomycetota</taxon>
        <taxon>Actinomycetes</taxon>
        <taxon>Propionibacteriales</taxon>
        <taxon>Propionibacteriaceae</taxon>
        <taxon>Arachnia</taxon>
    </lineage>
</organism>
<dbReference type="SMART" id="SM00895">
    <property type="entry name" value="FCD"/>
    <property type="match status" value="1"/>
</dbReference>
<dbReference type="InterPro" id="IPR008920">
    <property type="entry name" value="TF_FadR/GntR_C"/>
</dbReference>
<dbReference type="AlphaFoldDB" id="A0A3P1WZ99"/>
<dbReference type="InterPro" id="IPR011711">
    <property type="entry name" value="GntR_C"/>
</dbReference>
<dbReference type="SUPFAM" id="SSF48008">
    <property type="entry name" value="GntR ligand-binding domain-like"/>
    <property type="match status" value="1"/>
</dbReference>
<accession>A0A3P1WZ99</accession>
<evidence type="ECO:0000256" key="1">
    <source>
        <dbReference type="ARBA" id="ARBA00023015"/>
    </source>
</evidence>
<evidence type="ECO:0000259" key="4">
    <source>
        <dbReference type="PROSITE" id="PS50949"/>
    </source>
</evidence>
<dbReference type="PROSITE" id="PS50949">
    <property type="entry name" value="HTH_GNTR"/>
    <property type="match status" value="1"/>
</dbReference>
<dbReference type="InterPro" id="IPR036388">
    <property type="entry name" value="WH-like_DNA-bd_sf"/>
</dbReference>
<dbReference type="Pfam" id="PF07729">
    <property type="entry name" value="FCD"/>
    <property type="match status" value="1"/>
</dbReference>
<dbReference type="PANTHER" id="PTHR43537">
    <property type="entry name" value="TRANSCRIPTIONAL REGULATOR, GNTR FAMILY"/>
    <property type="match status" value="1"/>
</dbReference>
<dbReference type="RefSeq" id="WP_125226945.1">
    <property type="nucleotide sequence ID" value="NZ_RQYT01000003.1"/>
</dbReference>
<dbReference type="GO" id="GO:0003677">
    <property type="term" value="F:DNA binding"/>
    <property type="evidence" value="ECO:0007669"/>
    <property type="project" value="UniProtKB-KW"/>
</dbReference>
<dbReference type="InterPro" id="IPR036390">
    <property type="entry name" value="WH_DNA-bd_sf"/>
</dbReference>
<dbReference type="Pfam" id="PF00392">
    <property type="entry name" value="GntR"/>
    <property type="match status" value="1"/>
</dbReference>
<name>A0A3P1WZ99_9ACTN</name>
<protein>
    <submittedName>
        <fullName evidence="5">GntR family transcriptional regulator</fullName>
    </submittedName>
</protein>
<comment type="caution">
    <text evidence="5">The sequence shown here is derived from an EMBL/GenBank/DDBJ whole genome shotgun (WGS) entry which is preliminary data.</text>
</comment>
<dbReference type="SUPFAM" id="SSF46785">
    <property type="entry name" value="Winged helix' DNA-binding domain"/>
    <property type="match status" value="1"/>
</dbReference>
<evidence type="ECO:0000313" key="6">
    <source>
        <dbReference type="Proteomes" id="UP000280935"/>
    </source>
</evidence>
<keyword evidence="1" id="KW-0805">Transcription regulation</keyword>
<dbReference type="GO" id="GO:0003700">
    <property type="term" value="F:DNA-binding transcription factor activity"/>
    <property type="evidence" value="ECO:0007669"/>
    <property type="project" value="InterPro"/>
</dbReference>
<dbReference type="Gene3D" id="1.20.120.530">
    <property type="entry name" value="GntR ligand-binding domain-like"/>
    <property type="match status" value="1"/>
</dbReference>
<dbReference type="Proteomes" id="UP000280935">
    <property type="component" value="Unassembled WGS sequence"/>
</dbReference>
<feature type="domain" description="HTH gntR-type" evidence="4">
    <location>
        <begin position="8"/>
        <end position="74"/>
    </location>
</feature>
<evidence type="ECO:0000256" key="3">
    <source>
        <dbReference type="ARBA" id="ARBA00023163"/>
    </source>
</evidence>
<dbReference type="SMART" id="SM00345">
    <property type="entry name" value="HTH_GNTR"/>
    <property type="match status" value="1"/>
</dbReference>
<proteinExistence type="predicted"/>
<dbReference type="EMBL" id="RQYT01000003">
    <property type="protein sequence ID" value="RRD50997.1"/>
    <property type="molecule type" value="Genomic_DNA"/>
</dbReference>
<sequence>MTVPVRLVALGEQLAGALRDRIIRGSIAPGTHLVEDAIAAEYDISRGPVRDALRTLQTEGLVEPRRRGYHTRPFTEEDVEELYQVRGAAERLACSLALARDGADWGRAEGFMTTMRTAADAGDSHAYATADLAFHTEFYRNSGNARLLALWQQFQPTFATLLDITNAQDADLHPSCEDHARMLQLATTGALEQLIALLENHLDGSRRRILAAIQGG</sequence>
<dbReference type="CDD" id="cd07377">
    <property type="entry name" value="WHTH_GntR"/>
    <property type="match status" value="1"/>
</dbReference>
<reference evidence="5 6" key="1">
    <citation type="submission" date="2018-11" db="EMBL/GenBank/DDBJ databases">
        <title>Genomes From Bacteria Associated with the Canine Oral Cavity: a Test Case for Automated Genome-Based Taxonomic Assignment.</title>
        <authorList>
            <person name="Coil D.A."/>
            <person name="Jospin G."/>
            <person name="Darling A.E."/>
            <person name="Wallis C."/>
            <person name="Davis I.J."/>
            <person name="Harris S."/>
            <person name="Eisen J.A."/>
            <person name="Holcombe L.J."/>
            <person name="O'Flynn C."/>
        </authorList>
    </citation>
    <scope>NUCLEOTIDE SEQUENCE [LARGE SCALE GENOMIC DNA]</scope>
    <source>
        <strain evidence="5 6">OH2822_COT-296</strain>
    </source>
</reference>
<evidence type="ECO:0000256" key="2">
    <source>
        <dbReference type="ARBA" id="ARBA00023125"/>
    </source>
</evidence>
<keyword evidence="2" id="KW-0238">DNA-binding</keyword>
<evidence type="ECO:0000313" key="5">
    <source>
        <dbReference type="EMBL" id="RRD50997.1"/>
    </source>
</evidence>
<dbReference type="InterPro" id="IPR000524">
    <property type="entry name" value="Tscrpt_reg_HTH_GntR"/>
</dbReference>
<keyword evidence="3" id="KW-0804">Transcription</keyword>
<dbReference type="Gene3D" id="1.10.10.10">
    <property type="entry name" value="Winged helix-like DNA-binding domain superfamily/Winged helix DNA-binding domain"/>
    <property type="match status" value="1"/>
</dbReference>
<dbReference type="OrthoDB" id="8663149at2"/>
<dbReference type="PANTHER" id="PTHR43537:SF45">
    <property type="entry name" value="GNTR FAMILY REGULATORY PROTEIN"/>
    <property type="match status" value="1"/>
</dbReference>